<proteinExistence type="predicted"/>
<dbReference type="Proteomes" id="UP000241074">
    <property type="component" value="Chromosome"/>
</dbReference>
<organism evidence="1 2">
    <name type="scientific">Ahniella affigens</name>
    <dbReference type="NCBI Taxonomy" id="2021234"/>
    <lineage>
        <taxon>Bacteria</taxon>
        <taxon>Pseudomonadati</taxon>
        <taxon>Pseudomonadota</taxon>
        <taxon>Gammaproteobacteria</taxon>
        <taxon>Lysobacterales</taxon>
        <taxon>Rhodanobacteraceae</taxon>
        <taxon>Ahniella</taxon>
    </lineage>
</organism>
<evidence type="ECO:0000313" key="2">
    <source>
        <dbReference type="Proteomes" id="UP000241074"/>
    </source>
</evidence>
<keyword evidence="2" id="KW-1185">Reference proteome</keyword>
<name>A0A2P1PXI6_9GAMM</name>
<dbReference type="EMBL" id="CP027860">
    <property type="protein sequence ID" value="AVP99555.1"/>
    <property type="molecule type" value="Genomic_DNA"/>
</dbReference>
<gene>
    <name evidence="1" type="ORF">C7S18_21315</name>
</gene>
<evidence type="ECO:0000313" key="1">
    <source>
        <dbReference type="EMBL" id="AVP99555.1"/>
    </source>
</evidence>
<sequence>MRSASFYRWRSQPGAASEEATRLPVASMMKRGEAGTEFVELGRRDVSSSHFELRQHLGCELLLSLTRD</sequence>
<dbReference type="KEGG" id="xba:C7S18_21315"/>
<protein>
    <submittedName>
        <fullName evidence="1">Uncharacterized protein</fullName>
    </submittedName>
</protein>
<reference evidence="1 2" key="2">
    <citation type="submission" date="2018-03" db="EMBL/GenBank/DDBJ databases">
        <authorList>
            <person name="Keele B.F."/>
        </authorList>
    </citation>
    <scope>NUCLEOTIDE SEQUENCE [LARGE SCALE GENOMIC DNA]</scope>
    <source>
        <strain evidence="1 2">D13</strain>
    </source>
</reference>
<accession>A0A2P1PXI6</accession>
<dbReference type="AlphaFoldDB" id="A0A2P1PXI6"/>
<reference evidence="1 2" key="1">
    <citation type="submission" date="2018-03" db="EMBL/GenBank/DDBJ databases">
        <title>Ahniella affigens gen. nov., sp. nov., a gammaproteobacterium isolated from sandy soil near a stream.</title>
        <authorList>
            <person name="Ko Y."/>
            <person name="Kim J.-H."/>
        </authorList>
    </citation>
    <scope>NUCLEOTIDE SEQUENCE [LARGE SCALE GENOMIC DNA]</scope>
    <source>
        <strain evidence="1 2">D13</strain>
    </source>
</reference>